<dbReference type="EMBL" id="CAWYQH010000001">
    <property type="protein sequence ID" value="CAK8672402.1"/>
    <property type="molecule type" value="Genomic_DNA"/>
</dbReference>
<keyword evidence="2" id="KW-1185">Reference proteome</keyword>
<comment type="caution">
    <text evidence="1">The sequence shown here is derived from an EMBL/GenBank/DDBJ whole genome shotgun (WGS) entry which is preliminary data.</text>
</comment>
<gene>
    <name evidence="1" type="ORF">CVLEPA_LOCUS1355</name>
</gene>
<dbReference type="Proteomes" id="UP001642483">
    <property type="component" value="Unassembled WGS sequence"/>
</dbReference>
<name>A0ABP0EY46_CLALP</name>
<reference evidence="1 2" key="1">
    <citation type="submission" date="2024-02" db="EMBL/GenBank/DDBJ databases">
        <authorList>
            <person name="Daric V."/>
            <person name="Darras S."/>
        </authorList>
    </citation>
    <scope>NUCLEOTIDE SEQUENCE [LARGE SCALE GENOMIC DNA]</scope>
</reference>
<protein>
    <submittedName>
        <fullName evidence="1">Uncharacterized protein</fullName>
    </submittedName>
</protein>
<organism evidence="1 2">
    <name type="scientific">Clavelina lepadiformis</name>
    <name type="common">Light-bulb sea squirt</name>
    <name type="synonym">Ascidia lepadiformis</name>
    <dbReference type="NCBI Taxonomy" id="159417"/>
    <lineage>
        <taxon>Eukaryota</taxon>
        <taxon>Metazoa</taxon>
        <taxon>Chordata</taxon>
        <taxon>Tunicata</taxon>
        <taxon>Ascidiacea</taxon>
        <taxon>Aplousobranchia</taxon>
        <taxon>Clavelinidae</taxon>
        <taxon>Clavelina</taxon>
    </lineage>
</organism>
<proteinExistence type="predicted"/>
<accession>A0ABP0EY46</accession>
<evidence type="ECO:0000313" key="1">
    <source>
        <dbReference type="EMBL" id="CAK8672402.1"/>
    </source>
</evidence>
<evidence type="ECO:0000313" key="2">
    <source>
        <dbReference type="Proteomes" id="UP001642483"/>
    </source>
</evidence>
<sequence>MMPHKLLPIFIHFRHPQIFTFFPFFLSDIAHEHFFNCAFTTKASTTLSCSVRNHFTTVIKGENIKSKPFSIWLLESFKSMCSYLSTFCVHEPTRKMYKLGEEPVFA</sequence>